<proteinExistence type="predicted"/>
<evidence type="ECO:0000313" key="1">
    <source>
        <dbReference type="EMBL" id="KAL0943325.1"/>
    </source>
</evidence>
<keyword evidence="2" id="KW-1185">Reference proteome</keyword>
<accession>A0ACC3ZGT2</accession>
<dbReference type="Proteomes" id="UP000805649">
    <property type="component" value="Unassembled WGS sequence"/>
</dbReference>
<evidence type="ECO:0000313" key="2">
    <source>
        <dbReference type="Proteomes" id="UP000805649"/>
    </source>
</evidence>
<sequence length="393" mass="44064">MTTMLPDDPNNVVPYAHKVYKQSTHYFLQWLWCQFQLKASPKPGQRYFRDSEEILFATRLVKRSRTTVPSSIISSLHTAIHKRQAVLVIYQESNADNKSHKNFLLLLKKILRKLTPLAGELDTKQNDESPQVPCVTANRFSVLATPDEDNASDEDSAAEADIVSETDAVADKDIPAIEDTDADKDAVANEDSVAETDVVAETDADTDKDVSGDENVVVATDAVPDKDVVADEEAVADKEVVTDGDTVTDEPPVKKDTPPDNLPAADEDSLNKTTPSDTRNEAPSPTPELHQTELPEVDPEERWYWMRAYHLLMLKEAASRNVDTTDLPKFLPLLWDNMYKIKHGSLLMTFLTNEQFPLFNWVFPASEAVTAYTLYQREEACRKAAADKRNLRV</sequence>
<dbReference type="EMBL" id="VUJX02000001">
    <property type="protein sequence ID" value="KAL0943325.1"/>
    <property type="molecule type" value="Genomic_DNA"/>
</dbReference>
<name>A0ACC3ZGT2_COLTU</name>
<comment type="caution">
    <text evidence="1">The sequence shown here is derived from an EMBL/GenBank/DDBJ whole genome shotgun (WGS) entry which is preliminary data.</text>
</comment>
<reference evidence="1 2" key="1">
    <citation type="journal article" date="2020" name="Phytopathology">
        <title>Genome Sequence Resources of Colletotrichum truncatum, C. plurivorum, C. musicola, and C. sojae: Four Species Pathogenic to Soybean (Glycine max).</title>
        <authorList>
            <person name="Rogerio F."/>
            <person name="Boufleur T.R."/>
            <person name="Ciampi-Guillardi M."/>
            <person name="Sukno S.A."/>
            <person name="Thon M.R."/>
            <person name="Massola Junior N.S."/>
            <person name="Baroncelli R."/>
        </authorList>
    </citation>
    <scope>NUCLEOTIDE SEQUENCE [LARGE SCALE GENOMIC DNA]</scope>
    <source>
        <strain evidence="1 2">CMES1059</strain>
    </source>
</reference>
<protein>
    <submittedName>
        <fullName evidence="1">Amidohydrolase 3</fullName>
    </submittedName>
</protein>
<organism evidence="1 2">
    <name type="scientific">Colletotrichum truncatum</name>
    <name type="common">Anthracnose fungus</name>
    <name type="synonym">Colletotrichum capsici</name>
    <dbReference type="NCBI Taxonomy" id="5467"/>
    <lineage>
        <taxon>Eukaryota</taxon>
        <taxon>Fungi</taxon>
        <taxon>Dikarya</taxon>
        <taxon>Ascomycota</taxon>
        <taxon>Pezizomycotina</taxon>
        <taxon>Sordariomycetes</taxon>
        <taxon>Hypocreomycetidae</taxon>
        <taxon>Glomerellales</taxon>
        <taxon>Glomerellaceae</taxon>
        <taxon>Colletotrichum</taxon>
        <taxon>Colletotrichum truncatum species complex</taxon>
    </lineage>
</organism>
<gene>
    <name evidence="1" type="ORF">CTRU02_201211</name>
</gene>